<keyword evidence="3 5" id="KW-0238">DNA-binding</keyword>
<dbReference type="InterPro" id="IPR044068">
    <property type="entry name" value="CB"/>
</dbReference>
<dbReference type="InterPro" id="IPR010998">
    <property type="entry name" value="Integrase_recombinase_N"/>
</dbReference>
<dbReference type="SUPFAM" id="SSF56349">
    <property type="entry name" value="DNA breaking-rejoining enzymes"/>
    <property type="match status" value="1"/>
</dbReference>
<sequence length="408" mass="45359">MGSIKPYKTKKGRRYLVRYRKPDNSQTDKRGFTTHKAAEQFLARVEVAKSRNEYIDPKDARATIEELGPAWLLNRTRVVKPSYARTLQSAWEVHVQPKWGARRIATILHSEAQDWVSELSTRRSATTVARAYGILAGILDTAVKDRRLSSNPVRGIKMPRKKKKPHAYLTHTQVDILAATSLYPTLVYFLAYTGLRWGEATGIRVKYVDFTRRRVRIEENAVDVGGKIIVGTPKDHEKRSVPFPRFLERGIRDCVADKGDEGLLFGDGEEHVRQPSSQDGWFVAAVKRARKIDPSFKNVTAHDLRHTAASLAISAGANVKAVQHMLGHASAAMTLDTYSDLFDDDLDAVAEALDRAHAGISGIRRPRARAVEARTKRRGSLFSGPGGERDAAAPLSGTTPTSSRSLEL</sequence>
<evidence type="ECO:0000256" key="5">
    <source>
        <dbReference type="PROSITE-ProRule" id="PRU01248"/>
    </source>
</evidence>
<evidence type="ECO:0000259" key="7">
    <source>
        <dbReference type="PROSITE" id="PS51898"/>
    </source>
</evidence>
<evidence type="ECO:0000256" key="1">
    <source>
        <dbReference type="ARBA" id="ARBA00008857"/>
    </source>
</evidence>
<evidence type="ECO:0000256" key="2">
    <source>
        <dbReference type="ARBA" id="ARBA00022908"/>
    </source>
</evidence>
<dbReference type="InterPro" id="IPR011010">
    <property type="entry name" value="DNA_brk_join_enz"/>
</dbReference>
<dbReference type="InterPro" id="IPR013762">
    <property type="entry name" value="Integrase-like_cat_sf"/>
</dbReference>
<name>A0A7Y9GKQ9_9MICO</name>
<proteinExistence type="inferred from homology"/>
<reference evidence="9 10" key="1">
    <citation type="submission" date="2020-07" db="EMBL/GenBank/DDBJ databases">
        <title>Sequencing the genomes of 1000 actinobacteria strains.</title>
        <authorList>
            <person name="Klenk H.-P."/>
        </authorList>
    </citation>
    <scope>NUCLEOTIDE SEQUENCE [LARGE SCALE GENOMIC DNA]</scope>
    <source>
        <strain evidence="9 10">DSM 24662</strain>
    </source>
</reference>
<protein>
    <submittedName>
        <fullName evidence="9">Integrase</fullName>
    </submittedName>
</protein>
<feature type="domain" description="Core-binding (CB)" evidence="8">
    <location>
        <begin position="32"/>
        <end position="143"/>
    </location>
</feature>
<accession>A0A7Y9GKQ9</accession>
<dbReference type="PROSITE" id="PS51900">
    <property type="entry name" value="CB"/>
    <property type="match status" value="1"/>
</dbReference>
<dbReference type="PROSITE" id="PS51898">
    <property type="entry name" value="TYR_RECOMBINASE"/>
    <property type="match status" value="1"/>
</dbReference>
<dbReference type="Pfam" id="PF22022">
    <property type="entry name" value="Phage_int_M"/>
    <property type="match status" value="1"/>
</dbReference>
<feature type="compositionally biased region" description="Polar residues" evidence="6">
    <location>
        <begin position="396"/>
        <end position="408"/>
    </location>
</feature>
<dbReference type="AlphaFoldDB" id="A0A7Y9GKQ9"/>
<dbReference type="RefSeq" id="WP_179486563.1">
    <property type="nucleotide sequence ID" value="NZ_JACCBV010000001.1"/>
</dbReference>
<feature type="region of interest" description="Disordered" evidence="6">
    <location>
        <begin position="369"/>
        <end position="408"/>
    </location>
</feature>
<feature type="domain" description="Tyr recombinase" evidence="7">
    <location>
        <begin position="164"/>
        <end position="351"/>
    </location>
</feature>
<comment type="similarity">
    <text evidence="1">Belongs to the 'phage' integrase family.</text>
</comment>
<dbReference type="Pfam" id="PF00589">
    <property type="entry name" value="Phage_integrase"/>
    <property type="match status" value="1"/>
</dbReference>
<keyword evidence="10" id="KW-1185">Reference proteome</keyword>
<dbReference type="CDD" id="cd01189">
    <property type="entry name" value="INT_ICEBs1_C_like"/>
    <property type="match status" value="1"/>
</dbReference>
<dbReference type="InterPro" id="IPR053876">
    <property type="entry name" value="Phage_int_M"/>
</dbReference>
<evidence type="ECO:0000256" key="3">
    <source>
        <dbReference type="ARBA" id="ARBA00023125"/>
    </source>
</evidence>
<dbReference type="EMBL" id="JACCBV010000001">
    <property type="protein sequence ID" value="NYE18116.1"/>
    <property type="molecule type" value="Genomic_DNA"/>
</dbReference>
<comment type="caution">
    <text evidence="9">The sequence shown here is derived from an EMBL/GenBank/DDBJ whole genome shotgun (WGS) entry which is preliminary data.</text>
</comment>
<dbReference type="InterPro" id="IPR002104">
    <property type="entry name" value="Integrase_catalytic"/>
</dbReference>
<evidence type="ECO:0000256" key="6">
    <source>
        <dbReference type="SAM" id="MobiDB-lite"/>
    </source>
</evidence>
<organism evidence="9 10">
    <name type="scientific">Microbacterium immunditiarum</name>
    <dbReference type="NCBI Taxonomy" id="337480"/>
    <lineage>
        <taxon>Bacteria</taxon>
        <taxon>Bacillati</taxon>
        <taxon>Actinomycetota</taxon>
        <taxon>Actinomycetes</taxon>
        <taxon>Micrococcales</taxon>
        <taxon>Microbacteriaceae</taxon>
        <taxon>Microbacterium</taxon>
    </lineage>
</organism>
<evidence type="ECO:0000256" key="4">
    <source>
        <dbReference type="ARBA" id="ARBA00023172"/>
    </source>
</evidence>
<dbReference type="GO" id="GO:0015074">
    <property type="term" value="P:DNA integration"/>
    <property type="evidence" value="ECO:0007669"/>
    <property type="project" value="UniProtKB-KW"/>
</dbReference>
<dbReference type="Gene3D" id="1.10.443.10">
    <property type="entry name" value="Intergrase catalytic core"/>
    <property type="match status" value="1"/>
</dbReference>
<dbReference type="Proteomes" id="UP000576969">
    <property type="component" value="Unassembled WGS sequence"/>
</dbReference>
<dbReference type="GO" id="GO:0003677">
    <property type="term" value="F:DNA binding"/>
    <property type="evidence" value="ECO:0007669"/>
    <property type="project" value="UniProtKB-UniRule"/>
</dbReference>
<keyword evidence="4" id="KW-0233">DNA recombination</keyword>
<dbReference type="Gene3D" id="1.10.150.130">
    <property type="match status" value="1"/>
</dbReference>
<gene>
    <name evidence="9" type="ORF">BJ991_000144</name>
</gene>
<dbReference type="PANTHER" id="PTHR30629">
    <property type="entry name" value="PROPHAGE INTEGRASE"/>
    <property type="match status" value="1"/>
</dbReference>
<evidence type="ECO:0000313" key="9">
    <source>
        <dbReference type="EMBL" id="NYE18116.1"/>
    </source>
</evidence>
<dbReference type="GO" id="GO:0006310">
    <property type="term" value="P:DNA recombination"/>
    <property type="evidence" value="ECO:0007669"/>
    <property type="project" value="UniProtKB-KW"/>
</dbReference>
<keyword evidence="2" id="KW-0229">DNA integration</keyword>
<evidence type="ECO:0000259" key="8">
    <source>
        <dbReference type="PROSITE" id="PS51900"/>
    </source>
</evidence>
<evidence type="ECO:0000313" key="10">
    <source>
        <dbReference type="Proteomes" id="UP000576969"/>
    </source>
</evidence>
<dbReference type="InterPro" id="IPR050808">
    <property type="entry name" value="Phage_Integrase"/>
</dbReference>
<dbReference type="PANTHER" id="PTHR30629:SF2">
    <property type="entry name" value="PROPHAGE INTEGRASE INTS-RELATED"/>
    <property type="match status" value="1"/>
</dbReference>